<feature type="transmembrane region" description="Helical" evidence="8">
    <location>
        <begin position="257"/>
        <end position="278"/>
    </location>
</feature>
<sequence>MNTLIRIYNNFLLPTALLSGLIIGAGVFTLPYVFERSGFSLGLLYLFIFGSCAILIHLMYAEVIIKTKERHRLLGYARLYLGEKGFWAALFLNILGNILVLGVFLILSISFFNLIAPWSLGFKMLIVWAFGSFFILTSSRVLAEMELVLNDALLLGALTIFLLVVNRSFFVFHELRGFDLGALWVPLGPVLFSLLGLQAIPLLVDYFRDAKKGGRNHSVWIKRSIVWGTSIPLFIYILFVVAIMISSDTVSEDAVSGLFNGVSVPVLFIFGLFGLLNLRSSYTIVGRDLRDSFIYDLKWKEGAADYAVLFLPLIVYTIFKDSLLGLVSFVGDVIVMGYLVLVVLIWFRVREKNPQPIFS</sequence>
<keyword evidence="4" id="KW-0997">Cell inner membrane</keyword>
<feature type="transmembrane region" description="Helical" evidence="8">
    <location>
        <begin position="115"/>
        <end position="136"/>
    </location>
</feature>
<feature type="transmembrane region" description="Helical" evidence="8">
    <location>
        <begin position="12"/>
        <end position="34"/>
    </location>
</feature>
<keyword evidence="7 8" id="KW-0472">Membrane</keyword>
<evidence type="ECO:0000256" key="3">
    <source>
        <dbReference type="ARBA" id="ARBA00022475"/>
    </source>
</evidence>
<dbReference type="GO" id="GO:0003333">
    <property type="term" value="P:amino acid transmembrane transport"/>
    <property type="evidence" value="ECO:0007669"/>
    <property type="project" value="InterPro"/>
</dbReference>
<dbReference type="Proteomes" id="UP000178517">
    <property type="component" value="Unassembled WGS sequence"/>
</dbReference>
<feature type="transmembrane region" description="Helical" evidence="8">
    <location>
        <begin position="40"/>
        <end position="65"/>
    </location>
</feature>
<comment type="subcellular location">
    <subcellularLocation>
        <location evidence="1">Cell inner membrane</location>
        <topology evidence="1">Multi-pass membrane protein</topology>
    </subcellularLocation>
</comment>
<dbReference type="GO" id="GO:0005886">
    <property type="term" value="C:plasma membrane"/>
    <property type="evidence" value="ECO:0007669"/>
    <property type="project" value="UniProtKB-SubCell"/>
</dbReference>
<feature type="transmembrane region" description="Helical" evidence="8">
    <location>
        <begin position="148"/>
        <end position="170"/>
    </location>
</feature>
<reference evidence="9 10" key="1">
    <citation type="journal article" date="2016" name="Nat. Commun.">
        <title>Thousands of microbial genomes shed light on interconnected biogeochemical processes in an aquifer system.</title>
        <authorList>
            <person name="Anantharaman K."/>
            <person name="Brown C.T."/>
            <person name="Hug L.A."/>
            <person name="Sharon I."/>
            <person name="Castelle C.J."/>
            <person name="Probst A.J."/>
            <person name="Thomas B.C."/>
            <person name="Singh A."/>
            <person name="Wilkins M.J."/>
            <person name="Karaoz U."/>
            <person name="Brodie E.L."/>
            <person name="Williams K.H."/>
            <person name="Hubbard S.S."/>
            <person name="Banfield J.F."/>
        </authorList>
    </citation>
    <scope>NUCLEOTIDE SEQUENCE [LARGE SCALE GENOMIC DNA]</scope>
</reference>
<feature type="transmembrane region" description="Helical" evidence="8">
    <location>
        <begin position="182"/>
        <end position="204"/>
    </location>
</feature>
<keyword evidence="5 8" id="KW-0812">Transmembrane</keyword>
<keyword evidence="2" id="KW-0813">Transport</keyword>
<feature type="transmembrane region" description="Helical" evidence="8">
    <location>
        <begin position="299"/>
        <end position="319"/>
    </location>
</feature>
<evidence type="ECO:0000313" key="9">
    <source>
        <dbReference type="EMBL" id="OGY66198.1"/>
    </source>
</evidence>
<dbReference type="EMBL" id="MHJI01000009">
    <property type="protein sequence ID" value="OGY66198.1"/>
    <property type="molecule type" value="Genomic_DNA"/>
</dbReference>
<feature type="transmembrane region" description="Helical" evidence="8">
    <location>
        <begin position="86"/>
        <end position="109"/>
    </location>
</feature>
<accession>A0A1G1ZNG8</accession>
<feature type="transmembrane region" description="Helical" evidence="8">
    <location>
        <begin position="225"/>
        <end position="245"/>
    </location>
</feature>
<dbReference type="InterPro" id="IPR018227">
    <property type="entry name" value="Amino_acid_transport_2"/>
</dbReference>
<feature type="transmembrane region" description="Helical" evidence="8">
    <location>
        <begin position="325"/>
        <end position="347"/>
    </location>
</feature>
<comment type="caution">
    <text evidence="9">The sequence shown here is derived from an EMBL/GenBank/DDBJ whole genome shotgun (WGS) entry which is preliminary data.</text>
</comment>
<evidence type="ECO:0000256" key="1">
    <source>
        <dbReference type="ARBA" id="ARBA00004429"/>
    </source>
</evidence>
<evidence type="ECO:0008006" key="11">
    <source>
        <dbReference type="Google" id="ProtNLM"/>
    </source>
</evidence>
<keyword evidence="3" id="KW-1003">Cell membrane</keyword>
<evidence type="ECO:0000256" key="8">
    <source>
        <dbReference type="SAM" id="Phobius"/>
    </source>
</evidence>
<evidence type="ECO:0000256" key="6">
    <source>
        <dbReference type="ARBA" id="ARBA00022989"/>
    </source>
</evidence>
<evidence type="ECO:0000256" key="2">
    <source>
        <dbReference type="ARBA" id="ARBA00022448"/>
    </source>
</evidence>
<dbReference type="Gene3D" id="1.20.1740.10">
    <property type="entry name" value="Amino acid/polyamine transporter I"/>
    <property type="match status" value="1"/>
</dbReference>
<evidence type="ECO:0000256" key="7">
    <source>
        <dbReference type="ARBA" id="ARBA00023136"/>
    </source>
</evidence>
<proteinExistence type="predicted"/>
<evidence type="ECO:0000256" key="5">
    <source>
        <dbReference type="ARBA" id="ARBA00022692"/>
    </source>
</evidence>
<evidence type="ECO:0000256" key="4">
    <source>
        <dbReference type="ARBA" id="ARBA00022519"/>
    </source>
</evidence>
<organism evidence="9 10">
    <name type="scientific">Candidatus Harrisonbacteria bacterium RIFCSPLOWO2_01_FULL_40_28</name>
    <dbReference type="NCBI Taxonomy" id="1798406"/>
    <lineage>
        <taxon>Bacteria</taxon>
        <taxon>Candidatus Harrisoniibacteriota</taxon>
    </lineage>
</organism>
<dbReference type="STRING" id="1798406.A3A04_02295"/>
<name>A0A1G1ZNG8_9BACT</name>
<gene>
    <name evidence="9" type="ORF">A3A04_02295</name>
</gene>
<evidence type="ECO:0000313" key="10">
    <source>
        <dbReference type="Proteomes" id="UP000178517"/>
    </source>
</evidence>
<dbReference type="AlphaFoldDB" id="A0A1G1ZNG8"/>
<dbReference type="Pfam" id="PF03222">
    <property type="entry name" value="Trp_Tyr_perm"/>
    <property type="match status" value="1"/>
</dbReference>
<protein>
    <recommendedName>
        <fullName evidence="11">Amino acid transporter transmembrane domain-containing protein</fullName>
    </recommendedName>
</protein>
<keyword evidence="6 8" id="KW-1133">Transmembrane helix</keyword>